<accession>A0A6C0JVA6</accession>
<evidence type="ECO:0000256" key="1">
    <source>
        <dbReference type="SAM" id="Phobius"/>
    </source>
</evidence>
<evidence type="ECO:0000313" key="2">
    <source>
        <dbReference type="EMBL" id="QHU08327.1"/>
    </source>
</evidence>
<feature type="transmembrane region" description="Helical" evidence="1">
    <location>
        <begin position="50"/>
        <end position="69"/>
    </location>
</feature>
<protein>
    <submittedName>
        <fullName evidence="2">Uncharacterized protein</fullName>
    </submittedName>
</protein>
<feature type="transmembrane region" description="Helical" evidence="1">
    <location>
        <begin position="120"/>
        <end position="148"/>
    </location>
</feature>
<dbReference type="AlphaFoldDB" id="A0A6C0JVA6"/>
<keyword evidence="1" id="KW-0472">Membrane</keyword>
<reference evidence="2" key="1">
    <citation type="journal article" date="2020" name="Nature">
        <title>Giant virus diversity and host interactions through global metagenomics.</title>
        <authorList>
            <person name="Schulz F."/>
            <person name="Roux S."/>
            <person name="Paez-Espino D."/>
            <person name="Jungbluth S."/>
            <person name="Walsh D.A."/>
            <person name="Denef V.J."/>
            <person name="McMahon K.D."/>
            <person name="Konstantinidis K.T."/>
            <person name="Eloe-Fadrosh E.A."/>
            <person name="Kyrpides N.C."/>
            <person name="Woyke T."/>
        </authorList>
    </citation>
    <scope>NUCLEOTIDE SEQUENCE</scope>
    <source>
        <strain evidence="2">GVMAG-S-1062768-28</strain>
    </source>
</reference>
<sequence>MWYPLFIVSYMVTQCPVLKGLPCWFLFMITNNPAFIFAGFGDYFLETDCFLAGVVSFTICNLFLGPEIIHMFENINLAWIFIILSLQLGFIHLFSLYFIFVDIYLASLLNLLAGPNKLAAMLFVISDIFVLSQFAGYSSSFISLPLYWTAMWLYSKNN</sequence>
<feature type="transmembrane region" description="Helical" evidence="1">
    <location>
        <begin position="76"/>
        <end position="100"/>
    </location>
</feature>
<feature type="transmembrane region" description="Helical" evidence="1">
    <location>
        <begin position="21"/>
        <end position="44"/>
    </location>
</feature>
<organism evidence="2">
    <name type="scientific">viral metagenome</name>
    <dbReference type="NCBI Taxonomy" id="1070528"/>
    <lineage>
        <taxon>unclassified sequences</taxon>
        <taxon>metagenomes</taxon>
        <taxon>organismal metagenomes</taxon>
    </lineage>
</organism>
<name>A0A6C0JVA6_9ZZZZ</name>
<keyword evidence="1" id="KW-1133">Transmembrane helix</keyword>
<dbReference type="EMBL" id="MN740696">
    <property type="protein sequence ID" value="QHU08327.1"/>
    <property type="molecule type" value="Genomic_DNA"/>
</dbReference>
<proteinExistence type="predicted"/>
<keyword evidence="1" id="KW-0812">Transmembrane</keyword>